<dbReference type="EMBL" id="CM056742">
    <property type="protein sequence ID" value="KAJ8677011.1"/>
    <property type="molecule type" value="Genomic_DNA"/>
</dbReference>
<organism evidence="1 2">
    <name type="scientific">Eretmocerus hayati</name>
    <dbReference type="NCBI Taxonomy" id="131215"/>
    <lineage>
        <taxon>Eukaryota</taxon>
        <taxon>Metazoa</taxon>
        <taxon>Ecdysozoa</taxon>
        <taxon>Arthropoda</taxon>
        <taxon>Hexapoda</taxon>
        <taxon>Insecta</taxon>
        <taxon>Pterygota</taxon>
        <taxon>Neoptera</taxon>
        <taxon>Endopterygota</taxon>
        <taxon>Hymenoptera</taxon>
        <taxon>Apocrita</taxon>
        <taxon>Proctotrupomorpha</taxon>
        <taxon>Chalcidoidea</taxon>
        <taxon>Aphelinidae</taxon>
        <taxon>Aphelininae</taxon>
        <taxon>Eretmocerus</taxon>
    </lineage>
</organism>
<proteinExistence type="predicted"/>
<evidence type="ECO:0000313" key="1">
    <source>
        <dbReference type="EMBL" id="KAJ8677011.1"/>
    </source>
</evidence>
<accession>A0ACC2P1S1</accession>
<gene>
    <name evidence="1" type="ORF">QAD02_012798</name>
</gene>
<reference evidence="1" key="1">
    <citation type="submission" date="2023-04" db="EMBL/GenBank/DDBJ databases">
        <title>A chromosome-level genome assembly of the parasitoid wasp Eretmocerus hayati.</title>
        <authorList>
            <person name="Zhong Y."/>
            <person name="Liu S."/>
            <person name="Liu Y."/>
        </authorList>
    </citation>
    <scope>NUCLEOTIDE SEQUENCE</scope>
    <source>
        <strain evidence="1">ZJU_SS_LIU_2023</strain>
    </source>
</reference>
<comment type="caution">
    <text evidence="1">The sequence shown here is derived from an EMBL/GenBank/DDBJ whole genome shotgun (WGS) entry which is preliminary data.</text>
</comment>
<name>A0ACC2P1S1_9HYME</name>
<keyword evidence="2" id="KW-1185">Reference proteome</keyword>
<evidence type="ECO:0000313" key="2">
    <source>
        <dbReference type="Proteomes" id="UP001239111"/>
    </source>
</evidence>
<dbReference type="Proteomes" id="UP001239111">
    <property type="component" value="Chromosome 2"/>
</dbReference>
<sequence length="296" mass="33069">MPNDNKRITRSQAQQPKPEAPRKPWIGPGDWPLERLVNAIAFERQLEARRILRKGAPEGSGTFSPAKLQWENVFTCRICDSNNCSDPNCLKKAENKTCEHCGESRHPINLIFKKAEFEAKSQMLCQLRDGAGHTAQRCLGCARCQICEKPGHIAKNCSAEVPEVTPKLVATETCQHRHKLGHTANHCWTLKRLTLPGVRLQNSPQSACQIRNQPGYTAVNCKNFRKKPASDQEVCSYRKKPGHRIAECARKLLSNARVQGNDQNLLKSSGSGESEETRPLDSSRMKTLLGEILPSV</sequence>
<protein>
    <submittedName>
        <fullName evidence="1">Uncharacterized protein</fullName>
    </submittedName>
</protein>